<keyword evidence="3 7" id="KW-0378">Hydrolase</keyword>
<evidence type="ECO:0000256" key="2">
    <source>
        <dbReference type="ARBA" id="ARBA00022692"/>
    </source>
</evidence>
<evidence type="ECO:0000256" key="6">
    <source>
        <dbReference type="ARBA" id="ARBA00023098"/>
    </source>
</evidence>
<feature type="active site" description="Nucleophile" evidence="7">
    <location>
        <position position="286"/>
    </location>
</feature>
<dbReference type="Gene3D" id="3.40.1090.10">
    <property type="entry name" value="Cytosolic phospholipase A2 catalytic domain"/>
    <property type="match status" value="2"/>
</dbReference>
<evidence type="ECO:0000313" key="12">
    <source>
        <dbReference type="Proteomes" id="UP000053958"/>
    </source>
</evidence>
<keyword evidence="2" id="KW-0812">Transmembrane</keyword>
<dbReference type="EC" id="3.1.1.-" evidence="8"/>
<dbReference type="InterPro" id="IPR021771">
    <property type="entry name" value="Triacylglycerol_lipase_N"/>
</dbReference>
<keyword evidence="5" id="KW-0472">Membrane</keyword>
<dbReference type="InterPro" id="IPR002641">
    <property type="entry name" value="PNPLA_dom"/>
</dbReference>
<name>A0A0F4YLF3_RASE3</name>
<comment type="caution">
    <text evidence="7">Lacks conserved residue(s) required for the propagation of feature annotation.</text>
</comment>
<sequence length="757" mass="84133">MTQWMPITFLSDGLQVIPAEGSVHEPSMTPIRDPSAIHSQLHRKSSVQNETANPSESWQHGSLGKRTSIAAISSLVRDSVTWAGEALSAYRDGSSKEERERKLRLEERKQILYLKMRNAMSFDEWRSCACELDELEGNNAWKQTFESDEYNPRLVWERMKQLEEARISCDISRMVFLVRTALSRDLGGMCNASLYRHAHVGTKNLIDQYITTALDTISTLVDLSGSDRCDLSEMRYILDQLLTARQAFGRSALLLSGGATYGMCHIGVLKALCEAGLVPRVVSGASAGSIVAAVFCTHTYDELPAILDRFAYGDLAVFEPEGQQESALQKVARLLKYGSFYEIRHLERVMRNWLGDMTFQEAYNRTRKVLNICISSAGPYELPRLLNYITAPNVLIWSAVAVSCSVPVVFSPSVLMAKDPLTGEAVPWHDDRRQWIDGSVDGDVPMTRLAEMFNVNHFIVSQVNPHVVPFLAKDDGPGSDSSRRPWLATLTSLAKEEALHRMGVLSQMGIFPNGFTKAASILSQKYSGDINIFPEILYTHIPRILKNPTTEFMLQACLSGERATWPKIARIRNHVAIELALDSAVQTMRARVALSPGPVVALGAPTWSRERSRKLPRRRSSYSHESDRLKAGRATPSRRSSVPLRKARSSMSIECVPFEQPPSPVAFRQQVKGPAERGQSTDQSQPPAESHFTVVSDSEDETALSPVTRRPLAVHSTTWTPSSTRPGSPRSSRASPVRSRRPSVTKVVALPARPHAL</sequence>
<dbReference type="Pfam" id="PF01734">
    <property type="entry name" value="Patatin"/>
    <property type="match status" value="1"/>
</dbReference>
<feature type="active site" description="Proton acceptor" evidence="7">
    <location>
        <position position="437"/>
    </location>
</feature>
<dbReference type="Proteomes" id="UP000053958">
    <property type="component" value="Unassembled WGS sequence"/>
</dbReference>
<comment type="function">
    <text evidence="1">Probable lipid hydrolase.</text>
</comment>
<feature type="domain" description="PNPLA" evidence="10">
    <location>
        <begin position="253"/>
        <end position="450"/>
    </location>
</feature>
<feature type="compositionally biased region" description="Basic residues" evidence="9">
    <location>
        <begin position="611"/>
        <end position="621"/>
    </location>
</feature>
<dbReference type="PANTHER" id="PTHR14226:SF10">
    <property type="entry name" value="TRIACYLGLYCEROL LIPASE 4-RELATED"/>
    <property type="match status" value="1"/>
</dbReference>
<keyword evidence="6 7" id="KW-0443">Lipid metabolism</keyword>
<dbReference type="STRING" id="1408163.A0A0F4YLF3"/>
<evidence type="ECO:0000256" key="7">
    <source>
        <dbReference type="PROSITE-ProRule" id="PRU01161"/>
    </source>
</evidence>
<keyword evidence="5" id="KW-1133">Transmembrane helix</keyword>
<dbReference type="CDD" id="cd07230">
    <property type="entry name" value="Pat_TGL4-5_like"/>
    <property type="match status" value="1"/>
</dbReference>
<comment type="similarity">
    <text evidence="8">Belongs to the PLPL family.</text>
</comment>
<dbReference type="GO" id="GO:0006641">
    <property type="term" value="P:triglyceride metabolic process"/>
    <property type="evidence" value="ECO:0007669"/>
    <property type="project" value="UniProtKB-ARBA"/>
</dbReference>
<dbReference type="GO" id="GO:0004806">
    <property type="term" value="F:triacylglycerol lipase activity"/>
    <property type="evidence" value="ECO:0007669"/>
    <property type="project" value="InterPro"/>
</dbReference>
<dbReference type="GeneID" id="25319247"/>
<dbReference type="GO" id="GO:0016042">
    <property type="term" value="P:lipid catabolic process"/>
    <property type="evidence" value="ECO:0007669"/>
    <property type="project" value="UniProtKB-UniRule"/>
</dbReference>
<dbReference type="PANTHER" id="PTHR14226">
    <property type="entry name" value="NEUROPATHY TARGET ESTERASE/SWISS CHEESE D.MELANOGASTER"/>
    <property type="match status" value="1"/>
</dbReference>
<reference evidence="11 12" key="1">
    <citation type="submission" date="2015-04" db="EMBL/GenBank/DDBJ databases">
        <authorList>
            <person name="Heijne W.H."/>
            <person name="Fedorova N.D."/>
            <person name="Nierman W.C."/>
            <person name="Vollebregt A.W."/>
            <person name="Zhao Z."/>
            <person name="Wu L."/>
            <person name="Kumar M."/>
            <person name="Stam H."/>
            <person name="van den Berg M.A."/>
            <person name="Pel H.J."/>
        </authorList>
    </citation>
    <scope>NUCLEOTIDE SEQUENCE [LARGE SCALE GENOMIC DNA]</scope>
    <source>
        <strain evidence="11 12">CBS 393.64</strain>
    </source>
</reference>
<dbReference type="EMBL" id="LASV01000385">
    <property type="protein sequence ID" value="KKA19069.1"/>
    <property type="molecule type" value="Genomic_DNA"/>
</dbReference>
<evidence type="ECO:0000256" key="9">
    <source>
        <dbReference type="SAM" id="MobiDB-lite"/>
    </source>
</evidence>
<gene>
    <name evidence="11" type="ORF">T310_6970</name>
</gene>
<dbReference type="AlphaFoldDB" id="A0A0F4YLF3"/>
<dbReference type="PROSITE" id="PS51635">
    <property type="entry name" value="PNPLA"/>
    <property type="match status" value="1"/>
</dbReference>
<evidence type="ECO:0000256" key="5">
    <source>
        <dbReference type="ARBA" id="ARBA00022989"/>
    </source>
</evidence>
<evidence type="ECO:0000256" key="4">
    <source>
        <dbReference type="ARBA" id="ARBA00022963"/>
    </source>
</evidence>
<evidence type="ECO:0000256" key="8">
    <source>
        <dbReference type="RuleBase" id="RU362055"/>
    </source>
</evidence>
<proteinExistence type="inferred from homology"/>
<evidence type="ECO:0000256" key="3">
    <source>
        <dbReference type="ARBA" id="ARBA00022801"/>
    </source>
</evidence>
<evidence type="ECO:0000256" key="1">
    <source>
        <dbReference type="ARBA" id="ARBA00002682"/>
    </source>
</evidence>
<feature type="short sequence motif" description="GXSXG" evidence="7">
    <location>
        <begin position="284"/>
        <end position="288"/>
    </location>
</feature>
<dbReference type="Pfam" id="PF11815">
    <property type="entry name" value="DUF3336"/>
    <property type="match status" value="1"/>
</dbReference>
<evidence type="ECO:0000259" key="10">
    <source>
        <dbReference type="PROSITE" id="PS51635"/>
    </source>
</evidence>
<keyword evidence="4 7" id="KW-0442">Lipid degradation</keyword>
<feature type="compositionally biased region" description="Polar residues" evidence="9">
    <location>
        <begin position="678"/>
        <end position="687"/>
    </location>
</feature>
<comment type="function">
    <text evidence="8">Lipid hydrolase.</text>
</comment>
<comment type="subcellular location">
    <subcellularLocation>
        <location evidence="8">Membrane</location>
        <topology evidence="8">Single-pass membrane protein</topology>
    </subcellularLocation>
</comment>
<feature type="region of interest" description="Disordered" evidence="9">
    <location>
        <begin position="38"/>
        <end position="63"/>
    </location>
</feature>
<accession>A0A0F4YLF3</accession>
<feature type="compositionally biased region" description="Low complexity" evidence="9">
    <location>
        <begin position="716"/>
        <end position="737"/>
    </location>
</feature>
<organism evidence="11 12">
    <name type="scientific">Rasamsonia emersonii (strain ATCC 16479 / CBS 393.64 / IMI 116815)</name>
    <dbReference type="NCBI Taxonomy" id="1408163"/>
    <lineage>
        <taxon>Eukaryota</taxon>
        <taxon>Fungi</taxon>
        <taxon>Dikarya</taxon>
        <taxon>Ascomycota</taxon>
        <taxon>Pezizomycotina</taxon>
        <taxon>Eurotiomycetes</taxon>
        <taxon>Eurotiomycetidae</taxon>
        <taxon>Eurotiales</taxon>
        <taxon>Trichocomaceae</taxon>
        <taxon>Rasamsonia</taxon>
    </lineage>
</organism>
<dbReference type="OrthoDB" id="10049244at2759"/>
<keyword evidence="12" id="KW-1185">Reference proteome</keyword>
<dbReference type="GO" id="GO:0016020">
    <property type="term" value="C:membrane"/>
    <property type="evidence" value="ECO:0007669"/>
    <property type="project" value="UniProtKB-SubCell"/>
</dbReference>
<dbReference type="InterPro" id="IPR050301">
    <property type="entry name" value="NTE"/>
</dbReference>
<dbReference type="InterPro" id="IPR016035">
    <property type="entry name" value="Acyl_Trfase/lysoPLipase"/>
</dbReference>
<evidence type="ECO:0000313" key="11">
    <source>
        <dbReference type="EMBL" id="KKA19069.1"/>
    </source>
</evidence>
<dbReference type="SUPFAM" id="SSF52151">
    <property type="entry name" value="FabD/lysophospholipase-like"/>
    <property type="match status" value="1"/>
</dbReference>
<feature type="compositionally biased region" description="Polar residues" evidence="9">
    <location>
        <begin position="46"/>
        <end position="60"/>
    </location>
</feature>
<dbReference type="RefSeq" id="XP_013325681.1">
    <property type="nucleotide sequence ID" value="XM_013470227.1"/>
</dbReference>
<protein>
    <recommendedName>
        <fullName evidence="8">Patatin-like phospholipase domain-containing protein</fullName>
        <ecNumber evidence="8">3.1.1.-</ecNumber>
    </recommendedName>
</protein>
<feature type="region of interest" description="Disordered" evidence="9">
    <location>
        <begin position="608"/>
        <end position="757"/>
    </location>
</feature>
<comment type="caution">
    <text evidence="11">The sequence shown here is derived from an EMBL/GenBank/DDBJ whole genome shotgun (WGS) entry which is preliminary data.</text>
</comment>